<evidence type="ECO:0000313" key="1">
    <source>
        <dbReference type="EMBL" id="NFN35074.1"/>
    </source>
</evidence>
<accession>A0A846KBE5</accession>
<dbReference type="EMBL" id="SXFB01000006">
    <property type="protein sequence ID" value="NFV26574.1"/>
    <property type="molecule type" value="Genomic_DNA"/>
</dbReference>
<evidence type="ECO:0000313" key="4">
    <source>
        <dbReference type="Proteomes" id="UP000486903"/>
    </source>
</evidence>
<comment type="caution">
    <text evidence="2">The sequence shown here is derived from an EMBL/GenBank/DDBJ whole genome shotgun (WGS) entry which is preliminary data.</text>
</comment>
<dbReference type="RefSeq" id="WP_003374503.1">
    <property type="nucleotide sequence ID" value="NZ_JACBBA010000004.1"/>
</dbReference>
<evidence type="ECO:0000313" key="3">
    <source>
        <dbReference type="Proteomes" id="UP000473681"/>
    </source>
</evidence>
<dbReference type="AlphaFoldDB" id="A0A846KBE5"/>
<evidence type="ECO:0000313" key="2">
    <source>
        <dbReference type="EMBL" id="NFV26574.1"/>
    </source>
</evidence>
<protein>
    <submittedName>
        <fullName evidence="2">Uncharacterized protein</fullName>
    </submittedName>
</protein>
<reference evidence="3 4" key="1">
    <citation type="submission" date="2019-04" db="EMBL/GenBank/DDBJ databases">
        <title>Genome sequencing of Clostridium botulinum Groups I-IV and Clostridium butyricum.</title>
        <authorList>
            <person name="Brunt J."/>
            <person name="Van Vliet A.H.M."/>
            <person name="Stringer S.C."/>
            <person name="Carter A.T."/>
            <person name="Peck M.W."/>
        </authorList>
    </citation>
    <scope>NUCLEOTIDE SEQUENCE [LARGE SCALE GENOMIC DNA]</scope>
    <source>
        <strain evidence="2 4">BL81</strain>
        <strain evidence="1 3">CB-K-33E</strain>
    </source>
</reference>
<dbReference type="EMBL" id="SWVK01000009">
    <property type="protein sequence ID" value="NFN35074.1"/>
    <property type="molecule type" value="Genomic_DNA"/>
</dbReference>
<dbReference type="Proteomes" id="UP000486903">
    <property type="component" value="Unassembled WGS sequence"/>
</dbReference>
<dbReference type="Proteomes" id="UP000473681">
    <property type="component" value="Unassembled WGS sequence"/>
</dbReference>
<name>A0A846KBE5_CLOBO</name>
<dbReference type="OrthoDB" id="1936077at2"/>
<gene>
    <name evidence="1" type="ORF">FDB51_08010</name>
    <name evidence="2" type="ORF">FDG31_10400</name>
</gene>
<organism evidence="2 4">
    <name type="scientific">Clostridium botulinum</name>
    <dbReference type="NCBI Taxonomy" id="1491"/>
    <lineage>
        <taxon>Bacteria</taxon>
        <taxon>Bacillati</taxon>
        <taxon>Bacillota</taxon>
        <taxon>Clostridia</taxon>
        <taxon>Eubacteriales</taxon>
        <taxon>Clostridiaceae</taxon>
        <taxon>Clostridium</taxon>
    </lineage>
</organism>
<sequence>MNLIDLCEKCHYSIHHGKDGHDLDETIKLQFQNYLEIVFNKDYFSREEVQAILDINSKSTDRLLKTLKQYKGLFAREDIVRASMGGKLIILEEYKNE</sequence>
<proteinExistence type="predicted"/>